<reference evidence="2 3" key="1">
    <citation type="journal article" date="2010" name="Nature">
        <title>Perigord black truffle genome uncovers evolutionary origins and mechanisms of symbiosis.</title>
        <authorList>
            <person name="Martin F."/>
            <person name="Kohler A."/>
            <person name="Murat C."/>
            <person name="Balestrini R."/>
            <person name="Coutinho P.M."/>
            <person name="Jaillon O."/>
            <person name="Montanini B."/>
            <person name="Morin E."/>
            <person name="Noel B."/>
            <person name="Percudani R."/>
            <person name="Porcel B."/>
            <person name="Rubini A."/>
            <person name="Amicucci A."/>
            <person name="Amselem J."/>
            <person name="Anthouard V."/>
            <person name="Arcioni S."/>
            <person name="Artiguenave F."/>
            <person name="Aury J.M."/>
            <person name="Ballario P."/>
            <person name="Bolchi A."/>
            <person name="Brenna A."/>
            <person name="Brun A."/>
            <person name="Buee M."/>
            <person name="Cantarel B."/>
            <person name="Chevalier G."/>
            <person name="Couloux A."/>
            <person name="Da Silva C."/>
            <person name="Denoeud F."/>
            <person name="Duplessis S."/>
            <person name="Ghignone S."/>
            <person name="Hilselberger B."/>
            <person name="Iotti M."/>
            <person name="Marcais B."/>
            <person name="Mello A."/>
            <person name="Miranda M."/>
            <person name="Pacioni G."/>
            <person name="Quesneville H."/>
            <person name="Riccioni C."/>
            <person name="Ruotolo R."/>
            <person name="Splivallo R."/>
            <person name="Stocchi V."/>
            <person name="Tisserant E."/>
            <person name="Viscomi A.R."/>
            <person name="Zambonelli A."/>
            <person name="Zampieri E."/>
            <person name="Henrissat B."/>
            <person name="Lebrun M.H."/>
            <person name="Paolocci F."/>
            <person name="Bonfante P."/>
            <person name="Ottonello S."/>
            <person name="Wincker P."/>
        </authorList>
    </citation>
    <scope>NUCLEOTIDE SEQUENCE [LARGE SCALE GENOMIC DNA]</scope>
    <source>
        <strain evidence="2 3">Mel28</strain>
    </source>
</reference>
<keyword evidence="1" id="KW-0472">Membrane</keyword>
<dbReference type="HOGENOM" id="CLU_1403361_0_0_1"/>
<proteinExistence type="predicted"/>
<protein>
    <submittedName>
        <fullName evidence="2">(Perigord truffle) hypothetical protein</fullName>
    </submittedName>
</protein>
<dbReference type="KEGG" id="tml:GSTUM_00004462001"/>
<dbReference type="EMBL" id="FN430009">
    <property type="protein sequence ID" value="CAZ80099.1"/>
    <property type="molecule type" value="Genomic_DNA"/>
</dbReference>
<gene>
    <name evidence="2" type="ORF">GSTUM_00004462001</name>
</gene>
<organism evidence="2 3">
    <name type="scientific">Tuber melanosporum (strain Mel28)</name>
    <name type="common">Perigord black truffle</name>
    <dbReference type="NCBI Taxonomy" id="656061"/>
    <lineage>
        <taxon>Eukaryota</taxon>
        <taxon>Fungi</taxon>
        <taxon>Dikarya</taxon>
        <taxon>Ascomycota</taxon>
        <taxon>Pezizomycotina</taxon>
        <taxon>Pezizomycetes</taxon>
        <taxon>Pezizales</taxon>
        <taxon>Tuberaceae</taxon>
        <taxon>Tuber</taxon>
    </lineage>
</organism>
<dbReference type="GeneID" id="9181184"/>
<keyword evidence="1" id="KW-1133">Transmembrane helix</keyword>
<evidence type="ECO:0000313" key="3">
    <source>
        <dbReference type="Proteomes" id="UP000006911"/>
    </source>
</evidence>
<keyword evidence="3" id="KW-1185">Reference proteome</keyword>
<evidence type="ECO:0000256" key="1">
    <source>
        <dbReference type="SAM" id="Phobius"/>
    </source>
</evidence>
<sequence length="194" mass="20181">MSSFLNDPLKGLREIFFSTLRVVTCGPILIRDLVKAADPVLGPASKGSRALIPLSLTISALCVLAAENKMDELAKQICSVALGSAGAAIGSAIGILGGPVGMVVGAALGGIAGGLLGDFGYAKFKQWLFTEGEDGVRPIDRIADKLRAATDTLRVVAEISSIIMHGQTEVFKALLEKWRRMGGLEGGRGFGGIQ</sequence>
<keyword evidence="1" id="KW-0812">Transmembrane</keyword>
<dbReference type="Proteomes" id="UP000006911">
    <property type="component" value="Unassembled WGS sequence"/>
</dbReference>
<dbReference type="AlphaFoldDB" id="D5G6F6"/>
<accession>D5G6F6</accession>
<evidence type="ECO:0000313" key="2">
    <source>
        <dbReference type="EMBL" id="CAZ80099.1"/>
    </source>
</evidence>
<dbReference type="InParanoid" id="D5G6F6"/>
<name>D5G6F6_TUBMM</name>
<dbReference type="RefSeq" id="XP_002835942.1">
    <property type="nucleotide sequence ID" value="XM_002835896.1"/>
</dbReference>
<feature type="transmembrane region" description="Helical" evidence="1">
    <location>
        <begin position="102"/>
        <end position="121"/>
    </location>
</feature>